<dbReference type="PANTHER" id="PTHR30346">
    <property type="entry name" value="TRANSCRIPTIONAL DUAL REGULATOR HCAR-RELATED"/>
    <property type="match status" value="1"/>
</dbReference>
<organism evidence="6 7">
    <name type="scientific">Kocuria rosea</name>
    <name type="common">Deinococcus erythromyxa</name>
    <name type="synonym">Micrococcus rubens</name>
    <dbReference type="NCBI Taxonomy" id="1275"/>
    <lineage>
        <taxon>Bacteria</taxon>
        <taxon>Bacillati</taxon>
        <taxon>Actinomycetota</taxon>
        <taxon>Actinomycetes</taxon>
        <taxon>Micrococcales</taxon>
        <taxon>Micrococcaceae</taxon>
        <taxon>Kocuria</taxon>
    </lineage>
</organism>
<sequence length="316" mass="33983">MYSLIQLESFVAVAEELHFGAAAARLNMTQPPLSRQIQLLERELDAQLFKRSSRKVQLTEAGQTLLPSARQILDLCAKTELDVRRVATGDAGSIVIGYTAIAGQSSLPGILRLARQHMEGVHLVLREAVSVDQMDALSRGTIDIGLLRPIVNRSGVVTRPHMEDRLVAALPDGHLLATGHGVRMRQLDGLPLMMYSTSEARYFHDLVMRLYESAGAHPVVTQLASQVPALLAFVAAGLGVSLVPASAMDFSPPGVVFEELAGPAGLADLNRADLHVAWNETSNNRAVARLLSLILEDDEAVRALVDDDGPGDAPTP</sequence>
<comment type="similarity">
    <text evidence="1">Belongs to the LysR transcriptional regulatory family.</text>
</comment>
<proteinExistence type="inferred from homology"/>
<evidence type="ECO:0000256" key="2">
    <source>
        <dbReference type="ARBA" id="ARBA00023015"/>
    </source>
</evidence>
<evidence type="ECO:0000313" key="6">
    <source>
        <dbReference type="EMBL" id="TDL38195.1"/>
    </source>
</evidence>
<dbReference type="InterPro" id="IPR000847">
    <property type="entry name" value="LysR_HTH_N"/>
</dbReference>
<dbReference type="InterPro" id="IPR036388">
    <property type="entry name" value="WH-like_DNA-bd_sf"/>
</dbReference>
<dbReference type="PANTHER" id="PTHR30346:SF0">
    <property type="entry name" value="HCA OPERON TRANSCRIPTIONAL ACTIVATOR HCAR"/>
    <property type="match status" value="1"/>
</dbReference>
<keyword evidence="2" id="KW-0805">Transcription regulation</keyword>
<evidence type="ECO:0000259" key="5">
    <source>
        <dbReference type="PROSITE" id="PS50931"/>
    </source>
</evidence>
<dbReference type="Proteomes" id="UP000295163">
    <property type="component" value="Unassembled WGS sequence"/>
</dbReference>
<name>A0A4R5Y4K0_KOCRO</name>
<dbReference type="GO" id="GO:0003677">
    <property type="term" value="F:DNA binding"/>
    <property type="evidence" value="ECO:0007669"/>
    <property type="project" value="UniProtKB-KW"/>
</dbReference>
<dbReference type="Pfam" id="PF03466">
    <property type="entry name" value="LysR_substrate"/>
    <property type="match status" value="1"/>
</dbReference>
<dbReference type="RefSeq" id="WP_133411624.1">
    <property type="nucleotide sequence ID" value="NZ_SMZT01000011.1"/>
</dbReference>
<dbReference type="InterPro" id="IPR036390">
    <property type="entry name" value="WH_DNA-bd_sf"/>
</dbReference>
<dbReference type="Pfam" id="PF00126">
    <property type="entry name" value="HTH_1"/>
    <property type="match status" value="1"/>
</dbReference>
<dbReference type="SUPFAM" id="SSF46785">
    <property type="entry name" value="Winged helix' DNA-binding domain"/>
    <property type="match status" value="1"/>
</dbReference>
<comment type="caution">
    <text evidence="6">The sequence shown here is derived from an EMBL/GenBank/DDBJ whole genome shotgun (WGS) entry which is preliminary data.</text>
</comment>
<dbReference type="InterPro" id="IPR005119">
    <property type="entry name" value="LysR_subst-bd"/>
</dbReference>
<gene>
    <name evidence="6" type="ORF">E2R59_17345</name>
</gene>
<dbReference type="AlphaFoldDB" id="A0A4R5Y4K0"/>
<dbReference type="EMBL" id="SMZT01000011">
    <property type="protein sequence ID" value="TDL38195.1"/>
    <property type="molecule type" value="Genomic_DNA"/>
</dbReference>
<dbReference type="SUPFAM" id="SSF53850">
    <property type="entry name" value="Periplasmic binding protein-like II"/>
    <property type="match status" value="1"/>
</dbReference>
<evidence type="ECO:0000313" key="7">
    <source>
        <dbReference type="Proteomes" id="UP000295163"/>
    </source>
</evidence>
<evidence type="ECO:0000256" key="1">
    <source>
        <dbReference type="ARBA" id="ARBA00009437"/>
    </source>
</evidence>
<dbReference type="GeneID" id="64349188"/>
<accession>A0A4R5Y4K0</accession>
<keyword evidence="4" id="KW-0804">Transcription</keyword>
<keyword evidence="3" id="KW-0238">DNA-binding</keyword>
<dbReference type="Gene3D" id="1.10.10.10">
    <property type="entry name" value="Winged helix-like DNA-binding domain superfamily/Winged helix DNA-binding domain"/>
    <property type="match status" value="1"/>
</dbReference>
<dbReference type="PROSITE" id="PS50931">
    <property type="entry name" value="HTH_LYSR"/>
    <property type="match status" value="1"/>
</dbReference>
<dbReference type="GO" id="GO:0032993">
    <property type="term" value="C:protein-DNA complex"/>
    <property type="evidence" value="ECO:0007669"/>
    <property type="project" value="TreeGrafter"/>
</dbReference>
<dbReference type="GO" id="GO:0003700">
    <property type="term" value="F:DNA-binding transcription factor activity"/>
    <property type="evidence" value="ECO:0007669"/>
    <property type="project" value="InterPro"/>
</dbReference>
<feature type="domain" description="HTH lysR-type" evidence="5">
    <location>
        <begin position="1"/>
        <end position="59"/>
    </location>
</feature>
<protein>
    <submittedName>
        <fullName evidence="6">LysR family transcriptional regulator</fullName>
    </submittedName>
</protein>
<dbReference type="FunFam" id="1.10.10.10:FF:000001">
    <property type="entry name" value="LysR family transcriptional regulator"/>
    <property type="match status" value="1"/>
</dbReference>
<reference evidence="6 7" key="1">
    <citation type="submission" date="2019-03" db="EMBL/GenBank/DDBJ databases">
        <title>Genome Sequencing and Assembly of Various Microbes Isolated from Partially Reclaimed Soil and Acid Mine Drainage (AMD) Site.</title>
        <authorList>
            <person name="Steinbock B."/>
            <person name="Bechtold R."/>
            <person name="Sevigny J.L."/>
            <person name="Thomas D."/>
            <person name="Cuthill L.R."/>
            <person name="Aveiro Johannsen E.J."/>
            <person name="Thomas K."/>
            <person name="Ghosh A."/>
        </authorList>
    </citation>
    <scope>NUCLEOTIDE SEQUENCE [LARGE SCALE GENOMIC DNA]</scope>
    <source>
        <strain evidence="6 7">S-A3</strain>
    </source>
</reference>
<evidence type="ECO:0000256" key="4">
    <source>
        <dbReference type="ARBA" id="ARBA00023163"/>
    </source>
</evidence>
<dbReference type="Gene3D" id="3.40.190.10">
    <property type="entry name" value="Periplasmic binding protein-like II"/>
    <property type="match status" value="2"/>
</dbReference>
<dbReference type="PRINTS" id="PR00039">
    <property type="entry name" value="HTHLYSR"/>
</dbReference>
<evidence type="ECO:0000256" key="3">
    <source>
        <dbReference type="ARBA" id="ARBA00023125"/>
    </source>
</evidence>